<sequence>MLEKKEKYKRSIEKFLYFNKEMSCADMCVQLDKSLPLVTKLVNELIEEGLVVEAGFAQSTGGRRAQMFRLRTDLIYVVAVAMDQHVTRMAILNASNQHVVPEQRVDIHLADNPNALQELTHHLQAFVQSANLPLEKIAGIGIGMPGFVDVHEGRNHSFLPSGKQSIVATLQAATGLPVVIDNDSSLIALAEQRFGEAKGHQNVMVINVSWGVGLGLILNGKLFRGDNGFAGEFSHMPMFTNNKLCSCGKMGCLETEASMEVIVNKALQGIANGSLTSIKKLSKDDLEAACTSVLMAAGKGDRFAVELLSEVAYNIGRGVAILIHLLNPGLVVLSGRGSIAGKLWLAPIQQAINENSIPKLAENTEIRVSSLGNEAQLIGPAALVMDHYEKLKKISAKKPLKTTKAVSKKAVSL</sequence>
<comment type="similarity">
    <text evidence="1">Belongs to the ROK (NagC/XylR) family.</text>
</comment>
<dbReference type="InterPro" id="IPR043129">
    <property type="entry name" value="ATPase_NBD"/>
</dbReference>
<dbReference type="KEGG" id="fls:GLV81_16830"/>
<dbReference type="Proteomes" id="UP000426027">
    <property type="component" value="Chromosome"/>
</dbReference>
<dbReference type="RefSeq" id="WP_157479907.1">
    <property type="nucleotide sequence ID" value="NZ_CP046566.1"/>
</dbReference>
<organism evidence="2 3">
    <name type="scientific">Phnomibacter ginsenosidimutans</name>
    <dbReference type="NCBI Taxonomy" id="2676868"/>
    <lineage>
        <taxon>Bacteria</taxon>
        <taxon>Pseudomonadati</taxon>
        <taxon>Bacteroidota</taxon>
        <taxon>Chitinophagia</taxon>
        <taxon>Chitinophagales</taxon>
        <taxon>Chitinophagaceae</taxon>
        <taxon>Phnomibacter</taxon>
    </lineage>
</organism>
<dbReference type="InterPro" id="IPR036390">
    <property type="entry name" value="WH_DNA-bd_sf"/>
</dbReference>
<dbReference type="Gene3D" id="1.10.10.10">
    <property type="entry name" value="Winged helix-like DNA-binding domain superfamily/Winged helix DNA-binding domain"/>
    <property type="match status" value="1"/>
</dbReference>
<dbReference type="AlphaFoldDB" id="A0A6I6GM37"/>
<evidence type="ECO:0000256" key="1">
    <source>
        <dbReference type="ARBA" id="ARBA00006479"/>
    </source>
</evidence>
<dbReference type="InterPro" id="IPR000600">
    <property type="entry name" value="ROK"/>
</dbReference>
<dbReference type="Pfam" id="PF00480">
    <property type="entry name" value="ROK"/>
    <property type="match status" value="1"/>
</dbReference>
<dbReference type="EMBL" id="CP046566">
    <property type="protein sequence ID" value="QGW29555.1"/>
    <property type="molecule type" value="Genomic_DNA"/>
</dbReference>
<dbReference type="SUPFAM" id="SSF46785">
    <property type="entry name" value="Winged helix' DNA-binding domain"/>
    <property type="match status" value="1"/>
</dbReference>
<gene>
    <name evidence="2" type="ORF">GLV81_16830</name>
</gene>
<proteinExistence type="inferred from homology"/>
<dbReference type="PANTHER" id="PTHR18964:SF149">
    <property type="entry name" value="BIFUNCTIONAL UDP-N-ACETYLGLUCOSAMINE 2-EPIMERASE_N-ACETYLMANNOSAMINE KINASE"/>
    <property type="match status" value="1"/>
</dbReference>
<dbReference type="PANTHER" id="PTHR18964">
    <property type="entry name" value="ROK (REPRESSOR, ORF, KINASE) FAMILY"/>
    <property type="match status" value="1"/>
</dbReference>
<evidence type="ECO:0000313" key="2">
    <source>
        <dbReference type="EMBL" id="QGW29555.1"/>
    </source>
</evidence>
<accession>A0A6I6GM37</accession>
<keyword evidence="3" id="KW-1185">Reference proteome</keyword>
<dbReference type="Gene3D" id="3.30.420.40">
    <property type="match status" value="2"/>
</dbReference>
<protein>
    <submittedName>
        <fullName evidence="2">ROK family protein</fullName>
    </submittedName>
</protein>
<evidence type="ECO:0000313" key="3">
    <source>
        <dbReference type="Proteomes" id="UP000426027"/>
    </source>
</evidence>
<dbReference type="SUPFAM" id="SSF53067">
    <property type="entry name" value="Actin-like ATPase domain"/>
    <property type="match status" value="1"/>
</dbReference>
<name>A0A6I6GM37_9BACT</name>
<reference evidence="2 3" key="1">
    <citation type="submission" date="2019-11" db="EMBL/GenBank/DDBJ databases">
        <authorList>
            <person name="Im W.T."/>
        </authorList>
    </citation>
    <scope>NUCLEOTIDE SEQUENCE [LARGE SCALE GENOMIC DNA]</scope>
    <source>
        <strain evidence="2 3">SB-02</strain>
    </source>
</reference>
<dbReference type="InterPro" id="IPR036388">
    <property type="entry name" value="WH-like_DNA-bd_sf"/>
</dbReference>